<evidence type="ECO:0008006" key="3">
    <source>
        <dbReference type="Google" id="ProtNLM"/>
    </source>
</evidence>
<reference evidence="1" key="1">
    <citation type="submission" date="2022-08" db="EMBL/GenBank/DDBJ databases">
        <authorList>
            <person name="Wang H."/>
        </authorList>
    </citation>
    <scope>NUCLEOTIDE SEQUENCE</scope>
    <source>
        <strain evidence="1">PS10</strain>
    </source>
</reference>
<gene>
    <name evidence="1" type="ORF">NYG85_04350</name>
</gene>
<reference evidence="1" key="2">
    <citation type="journal article" date="2023" name="Microorganisms">
        <title>Isolation and Genomic Characteristics of Cat-Borne Campylobacter felis sp. nov. and Sheep-Borne Campylobacter ovis sp. nov.</title>
        <authorList>
            <person name="Wang H."/>
            <person name="Li Y."/>
            <person name="Gu Y."/>
            <person name="Zhou G."/>
            <person name="Chen X."/>
            <person name="Zhang X."/>
            <person name="Shao Z."/>
            <person name="Zhang J."/>
            <person name="Zhang M."/>
        </authorList>
    </citation>
    <scope>NUCLEOTIDE SEQUENCE</scope>
    <source>
        <strain evidence="1">PS10</strain>
    </source>
</reference>
<dbReference type="SUPFAM" id="SSF48452">
    <property type="entry name" value="TPR-like"/>
    <property type="match status" value="1"/>
</dbReference>
<sequence length="81" mass="9513">MLNTITKALIYESQGLKDDALEVYKNILKNDPSNKDALLAIYRLSGVRKSKPIKNEQMKEFFINLNTPEEVNEFKRWLLRL</sequence>
<protein>
    <recommendedName>
        <fullName evidence="3">Tetratricopeptide repeat protein</fullName>
    </recommendedName>
</protein>
<keyword evidence="2" id="KW-1185">Reference proteome</keyword>
<organism evidence="1 2">
    <name type="scientific">Campylobacter gastrosuis</name>
    <dbReference type="NCBI Taxonomy" id="2974576"/>
    <lineage>
        <taxon>Bacteria</taxon>
        <taxon>Pseudomonadati</taxon>
        <taxon>Campylobacterota</taxon>
        <taxon>Epsilonproteobacteria</taxon>
        <taxon>Campylobacterales</taxon>
        <taxon>Campylobacteraceae</taxon>
        <taxon>Campylobacter</taxon>
    </lineage>
</organism>
<dbReference type="Proteomes" id="UP001173801">
    <property type="component" value="Unassembled WGS sequence"/>
</dbReference>
<name>A0ABT7HNX0_9BACT</name>
<evidence type="ECO:0000313" key="1">
    <source>
        <dbReference type="EMBL" id="MDL0088603.1"/>
    </source>
</evidence>
<dbReference type="RefSeq" id="WP_284937263.1">
    <property type="nucleotide sequence ID" value="NZ_JANURM010000003.1"/>
</dbReference>
<accession>A0ABT7HNX0</accession>
<dbReference type="Gene3D" id="1.25.40.10">
    <property type="entry name" value="Tetratricopeptide repeat domain"/>
    <property type="match status" value="1"/>
</dbReference>
<proteinExistence type="predicted"/>
<comment type="caution">
    <text evidence="1">The sequence shown here is derived from an EMBL/GenBank/DDBJ whole genome shotgun (WGS) entry which is preliminary data.</text>
</comment>
<evidence type="ECO:0000313" key="2">
    <source>
        <dbReference type="Proteomes" id="UP001173801"/>
    </source>
</evidence>
<dbReference type="EMBL" id="JANURM010000003">
    <property type="protein sequence ID" value="MDL0088603.1"/>
    <property type="molecule type" value="Genomic_DNA"/>
</dbReference>
<dbReference type="InterPro" id="IPR011990">
    <property type="entry name" value="TPR-like_helical_dom_sf"/>
</dbReference>